<sequence length="37" mass="4152">MSSWIAKPISLAEYTDLLTLAATRRASPIFRSLLMVK</sequence>
<dbReference type="EMBL" id="LR031569">
    <property type="protein sequence ID" value="VDC68144.1"/>
    <property type="molecule type" value="Genomic_DNA"/>
</dbReference>
<proteinExistence type="predicted"/>
<evidence type="ECO:0000313" key="1">
    <source>
        <dbReference type="EMBL" id="VDC68144.1"/>
    </source>
</evidence>
<dbReference type="AlphaFoldDB" id="A0A3P5YWW2"/>
<protein>
    <submittedName>
        <fullName evidence="1">Uncharacterized protein</fullName>
    </submittedName>
</protein>
<name>A0A3P5YWW2_BRACM</name>
<accession>A0A3P5YWW2</accession>
<gene>
    <name evidence="1" type="ORF">BRAA06T26684Z</name>
</gene>
<reference evidence="1" key="1">
    <citation type="submission" date="2018-11" db="EMBL/GenBank/DDBJ databases">
        <authorList>
            <consortium name="Genoscope - CEA"/>
            <person name="William W."/>
        </authorList>
    </citation>
    <scope>NUCLEOTIDE SEQUENCE</scope>
</reference>
<organism evidence="1">
    <name type="scientific">Brassica campestris</name>
    <name type="common">Field mustard</name>
    <dbReference type="NCBI Taxonomy" id="3711"/>
    <lineage>
        <taxon>Eukaryota</taxon>
        <taxon>Viridiplantae</taxon>
        <taxon>Streptophyta</taxon>
        <taxon>Embryophyta</taxon>
        <taxon>Tracheophyta</taxon>
        <taxon>Spermatophyta</taxon>
        <taxon>Magnoliopsida</taxon>
        <taxon>eudicotyledons</taxon>
        <taxon>Gunneridae</taxon>
        <taxon>Pentapetalae</taxon>
        <taxon>rosids</taxon>
        <taxon>malvids</taxon>
        <taxon>Brassicales</taxon>
        <taxon>Brassicaceae</taxon>
        <taxon>Brassiceae</taxon>
        <taxon>Brassica</taxon>
    </lineage>
</organism>